<name>A0A6J4TME8_9ACTN</name>
<feature type="non-terminal residue" evidence="2">
    <location>
        <position position="1"/>
    </location>
</feature>
<feature type="compositionally biased region" description="Basic and acidic residues" evidence="1">
    <location>
        <begin position="595"/>
        <end position="606"/>
    </location>
</feature>
<feature type="compositionally biased region" description="Basic and acidic residues" evidence="1">
    <location>
        <begin position="35"/>
        <end position="63"/>
    </location>
</feature>
<feature type="compositionally biased region" description="Basic and acidic residues" evidence="1">
    <location>
        <begin position="368"/>
        <end position="385"/>
    </location>
</feature>
<feature type="region of interest" description="Disordered" evidence="1">
    <location>
        <begin position="673"/>
        <end position="706"/>
    </location>
</feature>
<feature type="compositionally biased region" description="Basic and acidic residues" evidence="1">
    <location>
        <begin position="544"/>
        <end position="558"/>
    </location>
</feature>
<feature type="compositionally biased region" description="Basic residues" evidence="1">
    <location>
        <begin position="134"/>
        <end position="143"/>
    </location>
</feature>
<protein>
    <submittedName>
        <fullName evidence="2">Uncharacterized protein</fullName>
    </submittedName>
</protein>
<sequence length="706" mass="76849">AHEVSCRRPCGAADPMRSRDGGAGGAARVRRPGAAHRDRHDRAPLLRDARRDGSRCRAHVRDRPARRRRRRAARRRGRRRLGPRDPRRRFGPCAQRRRGPGHGGAGHRHRVGGADADHPGLPPRGTHAAGHALHGVRARHGRGRARERARPASAGEPPQPRRRRSPGRARARHHRPSGPGPLGRPGDHGRRGAQDPGGRAHVRRAAAGCRGDRPRQPPRRAAGRPPARPARLSRPAVRADVVPHPPRARGGAQAHGPGEPRLRPALHPARPHVGGPRDPRRRDRRGRGRDGRRAPGLHPGRHAPCARVAGGGGHDRVRARARAGLQGRGSAAGGDRPAGPDLRHPRPQRGRLRRDDPGRGPRARRQLHGSERRAGPVGQHERRDGCLQAQELPPRGSRAARRHRRVPRAHLPGGPDQARPRRGPQPQLRRGVGRAGHLEPGPEPRPPRARAVLRARDGRLPALRARPAADRPDHQPHLHGADPAAARDEHLRACSRRGAPAGARRRDGARDELRLAVLLPALRDDGHHRRLHLRRPRRVLVHARDRQVRVPPRVRDGLGPRVRRAPGAGPRRRPDGPQARRPAGGLHPRGPGRHRSVDALRADGHGARGPGAAPAQGHHVQDERAPQRRWRAAPRADDHRTADVDAGRAGLGHVQVARQPVRPAALGHGDALAADVRGHGGPGVRDAGGPRRARPVRRPRAGLRST</sequence>
<dbReference type="AlphaFoldDB" id="A0A6J4TME8"/>
<feature type="region of interest" description="Disordered" evidence="1">
    <location>
        <begin position="465"/>
        <end position="490"/>
    </location>
</feature>
<feature type="non-terminal residue" evidence="2">
    <location>
        <position position="706"/>
    </location>
</feature>
<feature type="compositionally biased region" description="Basic and acidic residues" evidence="1">
    <location>
        <begin position="467"/>
        <end position="490"/>
    </location>
</feature>
<evidence type="ECO:0000313" key="2">
    <source>
        <dbReference type="EMBL" id="CAA9527288.1"/>
    </source>
</evidence>
<accession>A0A6J4TME8</accession>
<feature type="compositionally biased region" description="Basic and acidic residues" evidence="1">
    <location>
        <begin position="436"/>
        <end position="446"/>
    </location>
</feature>
<feature type="compositionally biased region" description="Basic residues" evidence="1">
    <location>
        <begin position="691"/>
        <end position="706"/>
    </location>
</feature>
<organism evidence="2">
    <name type="scientific">uncultured Thermoleophilia bacterium</name>
    <dbReference type="NCBI Taxonomy" id="1497501"/>
    <lineage>
        <taxon>Bacteria</taxon>
        <taxon>Bacillati</taxon>
        <taxon>Actinomycetota</taxon>
        <taxon>Thermoleophilia</taxon>
        <taxon>environmental samples</taxon>
    </lineage>
</organism>
<feature type="region of interest" description="Disordered" evidence="1">
    <location>
        <begin position="1"/>
        <end position="449"/>
    </location>
</feature>
<proteinExistence type="predicted"/>
<feature type="compositionally biased region" description="Low complexity" evidence="1">
    <location>
        <begin position="263"/>
        <end position="274"/>
    </location>
</feature>
<feature type="compositionally biased region" description="Low complexity" evidence="1">
    <location>
        <begin position="576"/>
        <end position="589"/>
    </location>
</feature>
<feature type="compositionally biased region" description="Basic residues" evidence="1">
    <location>
        <begin position="398"/>
        <end position="408"/>
    </location>
</feature>
<feature type="compositionally biased region" description="Low complexity" evidence="1">
    <location>
        <begin position="223"/>
        <end position="239"/>
    </location>
</feature>
<evidence type="ECO:0000256" key="1">
    <source>
        <dbReference type="SAM" id="MobiDB-lite"/>
    </source>
</evidence>
<dbReference type="EMBL" id="CADCWC010000121">
    <property type="protein sequence ID" value="CAA9527288.1"/>
    <property type="molecule type" value="Genomic_DNA"/>
</dbReference>
<feature type="compositionally biased region" description="Basic residues" evidence="1">
    <location>
        <begin position="160"/>
        <end position="176"/>
    </location>
</feature>
<gene>
    <name evidence="2" type="ORF">AVDCRST_MAG79-620</name>
</gene>
<feature type="compositionally biased region" description="Basic residues" evidence="1">
    <location>
        <begin position="64"/>
        <end position="111"/>
    </location>
</feature>
<reference evidence="2" key="1">
    <citation type="submission" date="2020-02" db="EMBL/GenBank/DDBJ databases">
        <authorList>
            <person name="Meier V. D."/>
        </authorList>
    </citation>
    <scope>NUCLEOTIDE SEQUENCE</scope>
    <source>
        <strain evidence="2">AVDCRST_MAG79</strain>
    </source>
</reference>
<feature type="region of interest" description="Disordered" evidence="1">
    <location>
        <begin position="544"/>
        <end position="640"/>
    </location>
</feature>